<gene>
    <name evidence="1" type="ORF">GYA27_02740</name>
</gene>
<accession>A0A7X9DKG3</accession>
<name>A0A7X9DKG3_UNCKA</name>
<reference evidence="1 2" key="1">
    <citation type="journal article" date="2020" name="Biotechnol. Biofuels">
        <title>New insights from the biogas microbiome by comprehensive genome-resolved metagenomics of nearly 1600 species originating from multiple anaerobic digesters.</title>
        <authorList>
            <person name="Campanaro S."/>
            <person name="Treu L."/>
            <person name="Rodriguez-R L.M."/>
            <person name="Kovalovszki A."/>
            <person name="Ziels R.M."/>
            <person name="Maus I."/>
            <person name="Zhu X."/>
            <person name="Kougias P.G."/>
            <person name="Basile A."/>
            <person name="Luo G."/>
            <person name="Schluter A."/>
            <person name="Konstantinidis K.T."/>
            <person name="Angelidaki I."/>
        </authorList>
    </citation>
    <scope>NUCLEOTIDE SEQUENCE [LARGE SCALE GENOMIC DNA]</scope>
    <source>
        <strain evidence="1">AS27yjCOA_165</strain>
    </source>
</reference>
<dbReference type="Proteomes" id="UP000526033">
    <property type="component" value="Unassembled WGS sequence"/>
</dbReference>
<comment type="caution">
    <text evidence="1">The sequence shown here is derived from an EMBL/GenBank/DDBJ whole genome shotgun (WGS) entry which is preliminary data.</text>
</comment>
<protein>
    <submittedName>
        <fullName evidence="1">Uncharacterized protein</fullName>
    </submittedName>
</protein>
<organism evidence="1 2">
    <name type="scientific">candidate division WWE3 bacterium</name>
    <dbReference type="NCBI Taxonomy" id="2053526"/>
    <lineage>
        <taxon>Bacteria</taxon>
        <taxon>Katanobacteria</taxon>
    </lineage>
</organism>
<evidence type="ECO:0000313" key="1">
    <source>
        <dbReference type="EMBL" id="NMB70095.1"/>
    </source>
</evidence>
<evidence type="ECO:0000313" key="2">
    <source>
        <dbReference type="Proteomes" id="UP000526033"/>
    </source>
</evidence>
<proteinExistence type="predicted"/>
<sequence length="67" mass="7649">MKLTNDSYVISIGTKNFTETYFKDEKGWVKISAKGNEFRMTAEQLLNHLLPAVAGVKPGILWKVEYK</sequence>
<dbReference type="EMBL" id="JAAZNL010000026">
    <property type="protein sequence ID" value="NMB70095.1"/>
    <property type="molecule type" value="Genomic_DNA"/>
</dbReference>
<dbReference type="AlphaFoldDB" id="A0A7X9DKG3"/>